<comment type="caution">
    <text evidence="1">The sequence shown here is derived from an EMBL/GenBank/DDBJ whole genome shotgun (WGS) entry which is preliminary data.</text>
</comment>
<accession>A0ABT7Y725</accession>
<name>A0ABT7Y725_9VIBR</name>
<reference evidence="1" key="1">
    <citation type="submission" date="2024-05" db="EMBL/GenBank/DDBJ databases">
        <title>Genome Sequences of Four Agar- Degrading Marine Bacteria.</title>
        <authorList>
            <person name="Phillips E.K."/>
            <person name="Shaffer J.C."/>
            <person name="Henson M.W."/>
            <person name="Temperton B."/>
            <person name="Thrash C.J."/>
            <person name="Martin M.O."/>
        </authorList>
    </citation>
    <scope>NUCLEOTIDE SEQUENCE</scope>
    <source>
        <strain evidence="1">EKP203</strain>
    </source>
</reference>
<dbReference type="EMBL" id="JAUEOZ010000003">
    <property type="protein sequence ID" value="MDN2483834.1"/>
    <property type="molecule type" value="Genomic_DNA"/>
</dbReference>
<sequence length="474" mass="54180">MMNVILNYTNPEARAMVAGGLRDLGIQPIRRTGLELIKNRVDAFGLLFIEYDHQRHSEIAAIINRHQSDSNVRHWFIILDERDVPHYQEVTRARVRSLDSDFLISEPITRRSLSSVVEVARNELTVFKKYLSSSDAKFTASEKTIIKNVQLKAEWHKSKASFTKSAITMLVNYGFSNIKPYNLMRLSAQLTEINPLKNKDYIDKIEKRLEADGAFLFQISHSRYERLIQTGNNEQAIEQLIKAHSIYSTDTSILLSLAEHLLKESNLNELNKALSRFCSARREHCLSETISTLYLLVTMSGRQYMSVRGSVSNLLKRYCKTLRLKDRSTFELCLYTLDSIGLVNCRKIGKASLTHRTMLRKLEDQVPPRSDMLFLLRNLYCLKSGELDLAPTENLGRLAMSSEIVSAIQDETNKAKRKIIGATEFFQANQQSIESQGLDKKSTLQALATSGEHLTRSNFIRRSRQVRAINAFSH</sequence>
<proteinExistence type="predicted"/>
<dbReference type="RefSeq" id="WP_289963988.1">
    <property type="nucleotide sequence ID" value="NZ_JAUEOZ010000003.1"/>
</dbReference>
<dbReference type="Proteomes" id="UP001169719">
    <property type="component" value="Unassembled WGS sequence"/>
</dbReference>
<evidence type="ECO:0000313" key="1">
    <source>
        <dbReference type="EMBL" id="MDN2483834.1"/>
    </source>
</evidence>
<gene>
    <name evidence="1" type="ORF">QWJ08_21000</name>
</gene>
<evidence type="ECO:0000313" key="2">
    <source>
        <dbReference type="Proteomes" id="UP001169719"/>
    </source>
</evidence>
<protein>
    <submittedName>
        <fullName evidence="1">Uncharacterized protein</fullName>
    </submittedName>
</protein>
<keyword evidence="2" id="KW-1185">Reference proteome</keyword>
<organism evidence="1 2">
    <name type="scientific">Vibrio agarivorans</name>
    <dbReference type="NCBI Taxonomy" id="153622"/>
    <lineage>
        <taxon>Bacteria</taxon>
        <taxon>Pseudomonadati</taxon>
        <taxon>Pseudomonadota</taxon>
        <taxon>Gammaproteobacteria</taxon>
        <taxon>Vibrionales</taxon>
        <taxon>Vibrionaceae</taxon>
        <taxon>Vibrio</taxon>
    </lineage>
</organism>